<dbReference type="PANTHER" id="PTHR20988:SF2">
    <property type="entry name" value="TRANSMEMBRANE PROTEIN 183A-RELATED"/>
    <property type="match status" value="1"/>
</dbReference>
<dbReference type="GeneID" id="115633683"/>
<keyword evidence="2" id="KW-0472">Membrane</keyword>
<dbReference type="Proteomes" id="UP000504634">
    <property type="component" value="Unplaced"/>
</dbReference>
<dbReference type="CTD" id="36463"/>
<dbReference type="InterPro" id="IPR026509">
    <property type="entry name" value="TMEM183"/>
</dbReference>
<evidence type="ECO:0000313" key="2">
    <source>
        <dbReference type="RefSeq" id="XP_030386997.1"/>
    </source>
</evidence>
<protein>
    <submittedName>
        <fullName evidence="2">Transmembrane protein 183 isoform X1</fullName>
    </submittedName>
</protein>
<gene>
    <name evidence="2" type="primary">LOC115633683</name>
</gene>
<sequence>MNVDEVDDYIHEKFHRGRGKCGIYARESDVYVVVKQKITAAHSPPVTTVLAQSMDSVHIKHDIWFHISMYIAPEDVQSFALICKQTAKLVNTRAFWRNLYTRYCLSATGTAWNLELPTQLQLDQLRNCDTKALRSLVVESLYHCYRPLKERMDLGYSLDWLLQRQFMSCWQIQYQCLWIVCYKLWNQETRLEEIPLEQNVAADIVSDWETLVDNSEPIVKTTGNLNEGVVLLIVLCRQFVPIPAQLSYSSHQARYFLKATRELLSTDMRATNLELDFAEGGTSNNFNSNVTVKYTKIAKYRVLPWWHPDFKRFVK</sequence>
<dbReference type="OrthoDB" id="5955317at2759"/>
<dbReference type="GO" id="GO:0031647">
    <property type="term" value="P:regulation of protein stability"/>
    <property type="evidence" value="ECO:0007669"/>
    <property type="project" value="TreeGrafter"/>
</dbReference>
<proteinExistence type="predicted"/>
<keyword evidence="1" id="KW-1185">Reference proteome</keyword>
<dbReference type="RefSeq" id="XP_030386997.1">
    <property type="nucleotide sequence ID" value="XM_030531137.1"/>
</dbReference>
<name>A0A6J2UIF6_DROLE</name>
<organism evidence="1 2">
    <name type="scientific">Drosophila lebanonensis</name>
    <name type="common">Fruit fly</name>
    <name type="synonym">Scaptodrosophila lebanonensis</name>
    <dbReference type="NCBI Taxonomy" id="7225"/>
    <lineage>
        <taxon>Eukaryota</taxon>
        <taxon>Metazoa</taxon>
        <taxon>Ecdysozoa</taxon>
        <taxon>Arthropoda</taxon>
        <taxon>Hexapoda</taxon>
        <taxon>Insecta</taxon>
        <taxon>Pterygota</taxon>
        <taxon>Neoptera</taxon>
        <taxon>Endopterygota</taxon>
        <taxon>Diptera</taxon>
        <taxon>Brachycera</taxon>
        <taxon>Muscomorpha</taxon>
        <taxon>Ephydroidea</taxon>
        <taxon>Drosophilidae</taxon>
        <taxon>Scaptodrosophila</taxon>
    </lineage>
</organism>
<accession>A0A6J2UIF6</accession>
<keyword evidence="2" id="KW-0812">Transmembrane</keyword>
<dbReference type="GO" id="GO:0019005">
    <property type="term" value="C:SCF ubiquitin ligase complex"/>
    <property type="evidence" value="ECO:0007669"/>
    <property type="project" value="TreeGrafter"/>
</dbReference>
<evidence type="ECO:0000313" key="1">
    <source>
        <dbReference type="Proteomes" id="UP000504634"/>
    </source>
</evidence>
<dbReference type="AlphaFoldDB" id="A0A6J2UIF6"/>
<reference evidence="2" key="1">
    <citation type="submission" date="2025-08" db="UniProtKB">
        <authorList>
            <consortium name="RefSeq"/>
        </authorList>
    </citation>
    <scope>IDENTIFICATION</scope>
    <source>
        <strain evidence="2">11010-0011.00</strain>
        <tissue evidence="2">Whole body</tissue>
    </source>
</reference>
<dbReference type="PANTHER" id="PTHR20988">
    <property type="entry name" value="TRANSMEMBRANE PROTEIN 183A-RELATED"/>
    <property type="match status" value="1"/>
</dbReference>